<dbReference type="GO" id="GO:0008360">
    <property type="term" value="P:regulation of cell shape"/>
    <property type="evidence" value="ECO:0007669"/>
    <property type="project" value="UniProtKB-KW"/>
</dbReference>
<keyword evidence="5 6" id="KW-0961">Cell wall biogenesis/degradation</keyword>
<dbReference type="Gene3D" id="3.30.1370.50">
    <property type="entry name" value="R3H-like domain"/>
    <property type="match status" value="1"/>
</dbReference>
<feature type="region of interest" description="Jag_N domain" evidence="6">
    <location>
        <begin position="5"/>
        <end position="55"/>
    </location>
</feature>
<keyword evidence="4 6" id="KW-0143">Chaperone</keyword>
<keyword evidence="3 6" id="KW-0133">Cell shape</keyword>
<dbReference type="EMBL" id="UHIO01000001">
    <property type="protein sequence ID" value="SUP43944.1"/>
    <property type="molecule type" value="Genomic_DNA"/>
</dbReference>
<dbReference type="GO" id="GO:0005737">
    <property type="term" value="C:cytoplasm"/>
    <property type="evidence" value="ECO:0007669"/>
    <property type="project" value="UniProtKB-SubCell"/>
</dbReference>
<evidence type="ECO:0000259" key="7">
    <source>
        <dbReference type="PROSITE" id="PS51061"/>
    </source>
</evidence>
<name>A0A380NM24_9FIRM</name>
<proteinExistence type="inferred from homology"/>
<dbReference type="InterPro" id="IPR015946">
    <property type="entry name" value="KH_dom-like_a/b"/>
</dbReference>
<protein>
    <recommendedName>
        <fullName evidence="6">RNA-binding protein KhpB</fullName>
    </recommendedName>
    <alternativeName>
        <fullName evidence="6">RNA-binding protein EloR</fullName>
    </alternativeName>
</protein>
<comment type="domain">
    <text evidence="6">Has an N-terminal Jag-N domain and 2 RNA-binding domains (KH and R3H).</text>
</comment>
<comment type="similarity">
    <text evidence="6">Belongs to the KhpB RNA-binding protein family.</text>
</comment>
<dbReference type="Pfam" id="PF13083">
    <property type="entry name" value="KH_KhpA-B"/>
    <property type="match status" value="1"/>
</dbReference>
<evidence type="ECO:0000256" key="2">
    <source>
        <dbReference type="ARBA" id="ARBA00022884"/>
    </source>
</evidence>
<evidence type="ECO:0000256" key="5">
    <source>
        <dbReference type="ARBA" id="ARBA00023316"/>
    </source>
</evidence>
<evidence type="ECO:0000256" key="3">
    <source>
        <dbReference type="ARBA" id="ARBA00022960"/>
    </source>
</evidence>
<dbReference type="GO" id="GO:0003723">
    <property type="term" value="F:RNA binding"/>
    <property type="evidence" value="ECO:0007669"/>
    <property type="project" value="UniProtKB-UniRule"/>
</dbReference>
<evidence type="ECO:0000313" key="9">
    <source>
        <dbReference type="Proteomes" id="UP000255367"/>
    </source>
</evidence>
<dbReference type="Gene3D" id="3.30.30.80">
    <property type="entry name" value="probable RNA-binding protein from clostridium symbiosum atcc 14940"/>
    <property type="match status" value="1"/>
</dbReference>
<evidence type="ECO:0000256" key="6">
    <source>
        <dbReference type="HAMAP-Rule" id="MF_00867"/>
    </source>
</evidence>
<dbReference type="PANTHER" id="PTHR35800:SF1">
    <property type="entry name" value="RNA-BINDING PROTEIN KHPB"/>
    <property type="match status" value="1"/>
</dbReference>
<dbReference type="InterPro" id="IPR039247">
    <property type="entry name" value="KhpB"/>
</dbReference>
<dbReference type="Pfam" id="PF01424">
    <property type="entry name" value="R3H"/>
    <property type="match status" value="1"/>
</dbReference>
<dbReference type="InterPro" id="IPR036867">
    <property type="entry name" value="R3H_dom_sf"/>
</dbReference>
<dbReference type="InterPro" id="IPR034079">
    <property type="entry name" value="R3H_KhpB"/>
</dbReference>
<organism evidence="8 9">
    <name type="scientific">Veillonella criceti</name>
    <dbReference type="NCBI Taxonomy" id="103891"/>
    <lineage>
        <taxon>Bacteria</taxon>
        <taxon>Bacillati</taxon>
        <taxon>Bacillota</taxon>
        <taxon>Negativicutes</taxon>
        <taxon>Veillonellales</taxon>
        <taxon>Veillonellaceae</taxon>
        <taxon>Veillonella</taxon>
    </lineage>
</organism>
<evidence type="ECO:0000256" key="4">
    <source>
        <dbReference type="ARBA" id="ARBA00023186"/>
    </source>
</evidence>
<comment type="function">
    <text evidence="6">A probable RNA chaperone. Forms a complex with KhpA which binds to cellular RNA and controls its expression. Plays a role in peptidoglycan (PG) homeostasis and cell length regulation.</text>
</comment>
<dbReference type="InterPro" id="IPR038008">
    <property type="entry name" value="Jag_KH"/>
</dbReference>
<dbReference type="OrthoDB" id="9794483at2"/>
<dbReference type="SMART" id="SM00393">
    <property type="entry name" value="R3H"/>
    <property type="match status" value="1"/>
</dbReference>
<gene>
    <name evidence="6" type="primary">khpB</name>
    <name evidence="6" type="synonym">eloR</name>
    <name evidence="8" type="ORF">NCTC12020_01425</name>
</gene>
<dbReference type="GO" id="GO:0071555">
    <property type="term" value="P:cell wall organization"/>
    <property type="evidence" value="ECO:0007669"/>
    <property type="project" value="UniProtKB-KW"/>
</dbReference>
<dbReference type="NCBIfam" id="NF041568">
    <property type="entry name" value="Jag_EloR"/>
    <property type="match status" value="1"/>
</dbReference>
<dbReference type="Proteomes" id="UP000255367">
    <property type="component" value="Unassembled WGS sequence"/>
</dbReference>
<feature type="domain" description="R3H" evidence="7">
    <location>
        <begin position="215"/>
        <end position="281"/>
    </location>
</feature>
<keyword evidence="1 6" id="KW-0963">Cytoplasm</keyword>
<accession>A0A380NM24</accession>
<dbReference type="PANTHER" id="PTHR35800">
    <property type="entry name" value="PROTEIN JAG"/>
    <property type="match status" value="1"/>
</dbReference>
<dbReference type="RefSeq" id="WP_115310561.1">
    <property type="nucleotide sequence ID" value="NZ_UHIO01000001.1"/>
</dbReference>
<dbReference type="CDD" id="cd02414">
    <property type="entry name" value="KH-II_Jag"/>
    <property type="match status" value="1"/>
</dbReference>
<dbReference type="Pfam" id="PF14804">
    <property type="entry name" value="Jag_N"/>
    <property type="match status" value="1"/>
</dbReference>
<reference evidence="8 9" key="1">
    <citation type="submission" date="2018-06" db="EMBL/GenBank/DDBJ databases">
        <authorList>
            <consortium name="Pathogen Informatics"/>
            <person name="Doyle S."/>
        </authorList>
    </citation>
    <scope>NUCLEOTIDE SEQUENCE [LARGE SCALE GENOMIC DNA]</scope>
    <source>
        <strain evidence="8 9">NCTC12020</strain>
    </source>
</reference>
<sequence length="281" mass="31148">MDYIEISAKTIEAAVAKGTEQLKADGKVVADTKVLEQPSSGFLGIGRRDALVRLYFEEAPVTEKIAQTVNETVNTVAEEVSIAVADVKVAVDEAKENVADTVETTVEAATEVASEVVASVKPQREAISKEEQIRIADKGKQFLQDMFAKMGLAVQIEKMMTADKITFQIHGEELGILIGKHGQTLDAIQYLTNLVANKEVAGHCHIVVDVENYRARREETLVNLAKRLASKVKRNRQKISLEPMSAFERKIIHLTLQNEPHIVTDSEGEEPYRHVVIAYKR</sequence>
<keyword evidence="2 6" id="KW-0694">RNA-binding</keyword>
<comment type="subunit">
    <text evidence="6">Forms a complex with KhpA.</text>
</comment>
<dbReference type="InterPro" id="IPR032782">
    <property type="entry name" value="KhpB_N"/>
</dbReference>
<dbReference type="AlphaFoldDB" id="A0A380NM24"/>
<dbReference type="GO" id="GO:0009252">
    <property type="term" value="P:peptidoglycan biosynthetic process"/>
    <property type="evidence" value="ECO:0007669"/>
    <property type="project" value="UniProtKB-UniRule"/>
</dbReference>
<dbReference type="SUPFAM" id="SSF82708">
    <property type="entry name" value="R3H domain"/>
    <property type="match status" value="1"/>
</dbReference>
<dbReference type="CDD" id="cd02644">
    <property type="entry name" value="R3H_jag"/>
    <property type="match status" value="1"/>
</dbReference>
<dbReference type="SMART" id="SM01245">
    <property type="entry name" value="Jag_N"/>
    <property type="match status" value="1"/>
</dbReference>
<keyword evidence="9" id="KW-1185">Reference proteome</keyword>
<dbReference type="InterPro" id="IPR038247">
    <property type="entry name" value="Jag_N_dom_sf"/>
</dbReference>
<evidence type="ECO:0000256" key="1">
    <source>
        <dbReference type="ARBA" id="ARBA00022490"/>
    </source>
</evidence>
<evidence type="ECO:0000313" key="8">
    <source>
        <dbReference type="EMBL" id="SUP43944.1"/>
    </source>
</evidence>
<dbReference type="InterPro" id="IPR001374">
    <property type="entry name" value="R3H_dom"/>
</dbReference>
<dbReference type="PROSITE" id="PS51061">
    <property type="entry name" value="R3H"/>
    <property type="match status" value="1"/>
</dbReference>
<dbReference type="HAMAP" id="MF_00867">
    <property type="entry name" value="KhpB"/>
    <property type="match status" value="1"/>
</dbReference>
<dbReference type="Gene3D" id="3.30.300.20">
    <property type="match status" value="1"/>
</dbReference>
<comment type="subcellular location">
    <subcellularLocation>
        <location evidence="6">Cytoplasm</location>
    </subcellularLocation>
</comment>